<dbReference type="InterPro" id="IPR017452">
    <property type="entry name" value="GPCR_Rhodpsn_7TM"/>
</dbReference>
<evidence type="ECO:0000256" key="2">
    <source>
        <dbReference type="ARBA" id="ARBA00022692"/>
    </source>
</evidence>
<dbReference type="PROSITE" id="PS00237">
    <property type="entry name" value="G_PROTEIN_RECEP_F1_1"/>
    <property type="match status" value="1"/>
</dbReference>
<gene>
    <name evidence="9" type="ORF">MGAL_10B084431</name>
</gene>
<feature type="chain" id="PRO_5032900975" description="G-protein coupled receptors family 1 profile domain-containing protein" evidence="7">
    <location>
        <begin position="22"/>
        <end position="435"/>
    </location>
</feature>
<proteinExistence type="inferred from homology"/>
<dbReference type="Proteomes" id="UP000596742">
    <property type="component" value="Unassembled WGS sequence"/>
</dbReference>
<dbReference type="GO" id="GO:0004930">
    <property type="term" value="F:G protein-coupled receptor activity"/>
    <property type="evidence" value="ECO:0007669"/>
    <property type="project" value="UniProtKB-KW"/>
</dbReference>
<keyword evidence="4 6" id="KW-0472">Membrane</keyword>
<feature type="domain" description="G-protein coupled receptors family 1 profile" evidence="8">
    <location>
        <begin position="117"/>
        <end position="395"/>
    </location>
</feature>
<keyword evidence="5" id="KW-0297">G-protein coupled receptor</keyword>
<dbReference type="InterPro" id="IPR052954">
    <property type="entry name" value="GPCR-Ligand_Int"/>
</dbReference>
<keyword evidence="5" id="KW-0807">Transducer</keyword>
<sequence>MFTHTYCILILVLLSVQLTATTNNTSDKSDFVRSGQESSTNGFQLGSKVTIAYIINFTSISNVTIANPDMKMREVKHTNVSSSLNSNEDSLENTLKQINYFQNVYILPPVCSVGLVGNSLVALVLFEQSRTNSSFVYMLALIVSDIISLLSDILVSLSLILQQFVSEASEKILIQVRYWNLIFVSYIFRCTAINILCVLSVERFIAIKYPFHLKSSITVKFPIIFLFISLFLAVFTNIPKVINIKFADIEIEGTNDTAFKPIWTHFYMQNEEQAGTIILISKLLTGPVPIVMFCVMNGLILHGIYLNKKMFSALGASNVSRNRSIKNVQIKLCKIFLVLCLTNILAFLPNSLIIFIGRLFPDSGLNNVSSETSRFFMHAGNILRVLNSASDFIVLIAMSSDINDAVKKKFMCKSTQFRNTEDTSSTLKFQSSKVE</sequence>
<evidence type="ECO:0000256" key="5">
    <source>
        <dbReference type="RuleBase" id="RU000688"/>
    </source>
</evidence>
<dbReference type="InterPro" id="IPR000276">
    <property type="entry name" value="GPCR_Rhodpsn"/>
</dbReference>
<feature type="transmembrane region" description="Helical" evidence="6">
    <location>
        <begin position="217"/>
        <end position="238"/>
    </location>
</feature>
<evidence type="ECO:0000256" key="1">
    <source>
        <dbReference type="ARBA" id="ARBA00004370"/>
    </source>
</evidence>
<evidence type="ECO:0000256" key="4">
    <source>
        <dbReference type="ARBA" id="ARBA00023136"/>
    </source>
</evidence>
<evidence type="ECO:0000313" key="10">
    <source>
        <dbReference type="Proteomes" id="UP000596742"/>
    </source>
</evidence>
<evidence type="ECO:0000259" key="8">
    <source>
        <dbReference type="PROSITE" id="PS50262"/>
    </source>
</evidence>
<evidence type="ECO:0000256" key="3">
    <source>
        <dbReference type="ARBA" id="ARBA00022989"/>
    </source>
</evidence>
<evidence type="ECO:0000256" key="7">
    <source>
        <dbReference type="SAM" id="SignalP"/>
    </source>
</evidence>
<comment type="subcellular location">
    <subcellularLocation>
        <location evidence="1">Membrane</location>
    </subcellularLocation>
</comment>
<dbReference type="Pfam" id="PF00001">
    <property type="entry name" value="7tm_1"/>
    <property type="match status" value="1"/>
</dbReference>
<keyword evidence="10" id="KW-1185">Reference proteome</keyword>
<feature type="transmembrane region" description="Helical" evidence="6">
    <location>
        <begin position="138"/>
        <end position="161"/>
    </location>
</feature>
<reference evidence="9" key="1">
    <citation type="submission" date="2018-11" db="EMBL/GenBank/DDBJ databases">
        <authorList>
            <person name="Alioto T."/>
            <person name="Alioto T."/>
        </authorList>
    </citation>
    <scope>NUCLEOTIDE SEQUENCE</scope>
</reference>
<feature type="transmembrane region" description="Helical" evidence="6">
    <location>
        <begin position="105"/>
        <end position="126"/>
    </location>
</feature>
<feature type="transmembrane region" description="Helical" evidence="6">
    <location>
        <begin position="181"/>
        <end position="205"/>
    </location>
</feature>
<keyword evidence="7" id="KW-0732">Signal</keyword>
<comment type="caution">
    <text evidence="9">The sequence shown here is derived from an EMBL/GenBank/DDBJ whole genome shotgun (WGS) entry which is preliminary data.</text>
</comment>
<dbReference type="AlphaFoldDB" id="A0A8B6C0N4"/>
<dbReference type="Gene3D" id="1.20.1070.10">
    <property type="entry name" value="Rhodopsin 7-helix transmembrane proteins"/>
    <property type="match status" value="1"/>
</dbReference>
<feature type="transmembrane region" description="Helical" evidence="6">
    <location>
        <begin position="335"/>
        <end position="356"/>
    </location>
</feature>
<keyword evidence="5" id="KW-0675">Receptor</keyword>
<evidence type="ECO:0000313" key="9">
    <source>
        <dbReference type="EMBL" id="VDH97997.1"/>
    </source>
</evidence>
<keyword evidence="2 5" id="KW-0812">Transmembrane</keyword>
<evidence type="ECO:0000256" key="6">
    <source>
        <dbReference type="SAM" id="Phobius"/>
    </source>
</evidence>
<dbReference type="GO" id="GO:0016020">
    <property type="term" value="C:membrane"/>
    <property type="evidence" value="ECO:0007669"/>
    <property type="project" value="UniProtKB-SubCell"/>
</dbReference>
<keyword evidence="3 6" id="KW-1133">Transmembrane helix</keyword>
<protein>
    <recommendedName>
        <fullName evidence="8">G-protein coupled receptors family 1 profile domain-containing protein</fullName>
    </recommendedName>
</protein>
<organism evidence="9 10">
    <name type="scientific">Mytilus galloprovincialis</name>
    <name type="common">Mediterranean mussel</name>
    <dbReference type="NCBI Taxonomy" id="29158"/>
    <lineage>
        <taxon>Eukaryota</taxon>
        <taxon>Metazoa</taxon>
        <taxon>Spiralia</taxon>
        <taxon>Lophotrochozoa</taxon>
        <taxon>Mollusca</taxon>
        <taxon>Bivalvia</taxon>
        <taxon>Autobranchia</taxon>
        <taxon>Pteriomorphia</taxon>
        <taxon>Mytilida</taxon>
        <taxon>Mytiloidea</taxon>
        <taxon>Mytilidae</taxon>
        <taxon>Mytilinae</taxon>
        <taxon>Mytilus</taxon>
    </lineage>
</organism>
<name>A0A8B6C0N4_MYTGA</name>
<feature type="transmembrane region" description="Helical" evidence="6">
    <location>
        <begin position="288"/>
        <end position="306"/>
    </location>
</feature>
<comment type="similarity">
    <text evidence="5">Belongs to the G-protein coupled receptor 1 family.</text>
</comment>
<dbReference type="OrthoDB" id="6125191at2759"/>
<dbReference type="PROSITE" id="PS50262">
    <property type="entry name" value="G_PROTEIN_RECEP_F1_2"/>
    <property type="match status" value="1"/>
</dbReference>
<accession>A0A8B6C0N4</accession>
<dbReference type="PANTHER" id="PTHR46641:SF2">
    <property type="entry name" value="FMRFAMIDE RECEPTOR"/>
    <property type="match status" value="1"/>
</dbReference>
<dbReference type="PANTHER" id="PTHR46641">
    <property type="entry name" value="FMRFAMIDE RECEPTOR-RELATED"/>
    <property type="match status" value="1"/>
</dbReference>
<dbReference type="PRINTS" id="PR00237">
    <property type="entry name" value="GPCRRHODOPSN"/>
</dbReference>
<dbReference type="SUPFAM" id="SSF81321">
    <property type="entry name" value="Family A G protein-coupled receptor-like"/>
    <property type="match status" value="1"/>
</dbReference>
<feature type="signal peptide" evidence="7">
    <location>
        <begin position="1"/>
        <end position="21"/>
    </location>
</feature>
<dbReference type="EMBL" id="UYJE01000971">
    <property type="protein sequence ID" value="VDH97997.1"/>
    <property type="molecule type" value="Genomic_DNA"/>
</dbReference>